<proteinExistence type="predicted"/>
<dbReference type="Proteomes" id="UP000030701">
    <property type="component" value="Unassembled WGS sequence"/>
</dbReference>
<organism evidence="2">
    <name type="scientific">Fusarium oxysporum f. sp. vasinfectum 25433</name>
    <dbReference type="NCBI Taxonomy" id="1089449"/>
    <lineage>
        <taxon>Eukaryota</taxon>
        <taxon>Fungi</taxon>
        <taxon>Dikarya</taxon>
        <taxon>Ascomycota</taxon>
        <taxon>Pezizomycotina</taxon>
        <taxon>Sordariomycetes</taxon>
        <taxon>Hypocreomycetidae</taxon>
        <taxon>Hypocreales</taxon>
        <taxon>Nectriaceae</taxon>
        <taxon>Fusarium</taxon>
        <taxon>Fusarium oxysporum species complex</taxon>
    </lineage>
</organism>
<name>X0KFG4_FUSOX</name>
<dbReference type="HOGENOM" id="CLU_1927690_0_0_1"/>
<accession>X0KFG4</accession>
<feature type="region of interest" description="Disordered" evidence="1">
    <location>
        <begin position="66"/>
        <end position="101"/>
    </location>
</feature>
<reference evidence="2" key="2">
    <citation type="submission" date="2014-03" db="EMBL/GenBank/DDBJ databases">
        <title>The Genome Annotation of Fusarium oxysporum Cotton.</title>
        <authorList>
            <consortium name="The Broad Institute Genomics Platform"/>
            <person name="Ma L.-J."/>
            <person name="Corby-Kistler H."/>
            <person name="Broz K."/>
            <person name="Gale L.R."/>
            <person name="Jonkers W."/>
            <person name="O'Donnell K."/>
            <person name="Ploetz R."/>
            <person name="Steinberg C."/>
            <person name="Schwartz D.C."/>
            <person name="VanEtten H."/>
            <person name="Zhou S."/>
            <person name="Young S.K."/>
            <person name="Zeng Q."/>
            <person name="Gargeya S."/>
            <person name="Fitzgerald M."/>
            <person name="Abouelleil A."/>
            <person name="Alvarado L."/>
            <person name="Chapman S.B."/>
            <person name="Gainer-Dewar J."/>
            <person name="Goldberg J."/>
            <person name="Griggs A."/>
            <person name="Gujja S."/>
            <person name="Hansen M."/>
            <person name="Howarth C."/>
            <person name="Imamovic A."/>
            <person name="Ireland A."/>
            <person name="Larimer J."/>
            <person name="McCowan C."/>
            <person name="Murphy C."/>
            <person name="Pearson M."/>
            <person name="Poon T.W."/>
            <person name="Priest M."/>
            <person name="Roberts A."/>
            <person name="Saif S."/>
            <person name="Shea T."/>
            <person name="Sykes S."/>
            <person name="Wortman J."/>
            <person name="Nusbaum C."/>
            <person name="Birren B."/>
        </authorList>
    </citation>
    <scope>NUCLEOTIDE SEQUENCE</scope>
    <source>
        <strain evidence="2">25433</strain>
    </source>
</reference>
<evidence type="ECO:0000256" key="1">
    <source>
        <dbReference type="SAM" id="MobiDB-lite"/>
    </source>
</evidence>
<reference evidence="2" key="1">
    <citation type="submission" date="2011-11" db="EMBL/GenBank/DDBJ databases">
        <title>The Genome Sequence of Fusarium oxysporum Cotton.</title>
        <authorList>
            <consortium name="The Broad Institute Genome Sequencing Platform"/>
            <person name="Ma L.-J."/>
            <person name="Gale L.R."/>
            <person name="Schwartz D.C."/>
            <person name="Zhou S."/>
            <person name="Corby-Kistler H."/>
            <person name="Young S.K."/>
            <person name="Zeng Q."/>
            <person name="Gargeya S."/>
            <person name="Fitzgerald M."/>
            <person name="Haas B."/>
            <person name="Abouelleil A."/>
            <person name="Alvarado L."/>
            <person name="Arachchi H.M."/>
            <person name="Berlin A."/>
            <person name="Brown A."/>
            <person name="Chapman S.B."/>
            <person name="Chen Z."/>
            <person name="Dunbar C."/>
            <person name="Freedman E."/>
            <person name="Gearin G."/>
            <person name="Goldberg J."/>
            <person name="Griggs A."/>
            <person name="Gujja S."/>
            <person name="Heiman D."/>
            <person name="Howarth C."/>
            <person name="Larson L."/>
            <person name="Lui A."/>
            <person name="MacDonald P.J.P."/>
            <person name="Montmayeur A."/>
            <person name="Murphy C."/>
            <person name="Neiman D."/>
            <person name="Pearson M."/>
            <person name="Priest M."/>
            <person name="Roberts A."/>
            <person name="Saif S."/>
            <person name="Shea T."/>
            <person name="Shenoy N."/>
            <person name="Sisk P."/>
            <person name="Stolte C."/>
            <person name="Sykes S."/>
            <person name="Wortman J."/>
            <person name="Nusbaum C."/>
            <person name="Birren B."/>
        </authorList>
    </citation>
    <scope>NUCLEOTIDE SEQUENCE [LARGE SCALE GENOMIC DNA]</scope>
    <source>
        <strain evidence="2">25433</strain>
    </source>
</reference>
<feature type="compositionally biased region" description="Basic and acidic residues" evidence="1">
    <location>
        <begin position="71"/>
        <end position="94"/>
    </location>
</feature>
<protein>
    <submittedName>
        <fullName evidence="2">Uncharacterized protein</fullName>
    </submittedName>
</protein>
<gene>
    <name evidence="2" type="ORF">FOTG_19246</name>
</gene>
<sequence>MAQHAIAGSAQINPKQSFADIARISPTEEPNGSVRRPEAGAITCASAFIPWREPVLHDRYLRSGQRWQRQGADRRGPTGYRSRCEDKKEGREMEVGSGDQRARCPNTVKAYGSMVTYVMKENNASRLFEDN</sequence>
<dbReference type="AlphaFoldDB" id="X0KFG4"/>
<evidence type="ECO:0000313" key="2">
    <source>
        <dbReference type="EMBL" id="EXM12253.1"/>
    </source>
</evidence>
<dbReference type="EMBL" id="KK035794">
    <property type="protein sequence ID" value="EXM12253.1"/>
    <property type="molecule type" value="Genomic_DNA"/>
</dbReference>